<reference evidence="1" key="1">
    <citation type="submission" date="2023-03" db="EMBL/GenBank/DDBJ databases">
        <authorList>
            <person name="Julca I."/>
        </authorList>
    </citation>
    <scope>NUCLEOTIDE SEQUENCE</scope>
</reference>
<dbReference type="Pfam" id="PF10184">
    <property type="entry name" value="DUF2358"/>
    <property type="match status" value="1"/>
</dbReference>
<dbReference type="SUPFAM" id="SSF54427">
    <property type="entry name" value="NTF2-like"/>
    <property type="match status" value="1"/>
</dbReference>
<dbReference type="InterPro" id="IPR032710">
    <property type="entry name" value="NTF2-like_dom_sf"/>
</dbReference>
<dbReference type="PANTHER" id="PTHR31094">
    <property type="entry name" value="RIKEN CDNA 2310061I04 GENE"/>
    <property type="match status" value="1"/>
</dbReference>
<dbReference type="EMBL" id="OX459121">
    <property type="protein sequence ID" value="CAI9102053.1"/>
    <property type="molecule type" value="Genomic_DNA"/>
</dbReference>
<dbReference type="AlphaFoldDB" id="A0AAV1D385"/>
<gene>
    <name evidence="1" type="ORF">OLC1_LOCUS11485</name>
</gene>
<name>A0AAV1D385_OLDCO</name>
<organism evidence="1 2">
    <name type="scientific">Oldenlandia corymbosa var. corymbosa</name>
    <dbReference type="NCBI Taxonomy" id="529605"/>
    <lineage>
        <taxon>Eukaryota</taxon>
        <taxon>Viridiplantae</taxon>
        <taxon>Streptophyta</taxon>
        <taxon>Embryophyta</taxon>
        <taxon>Tracheophyta</taxon>
        <taxon>Spermatophyta</taxon>
        <taxon>Magnoliopsida</taxon>
        <taxon>eudicotyledons</taxon>
        <taxon>Gunneridae</taxon>
        <taxon>Pentapetalae</taxon>
        <taxon>asterids</taxon>
        <taxon>lamiids</taxon>
        <taxon>Gentianales</taxon>
        <taxon>Rubiaceae</taxon>
        <taxon>Rubioideae</taxon>
        <taxon>Spermacoceae</taxon>
        <taxon>Hedyotis-Oldenlandia complex</taxon>
        <taxon>Oldenlandia</taxon>
    </lineage>
</organism>
<sequence length="296" mass="33560">MALLLSPDVPSISAGRRCFETPARVIPSRTAVCRLGKRVVAGSGIRVGLKDGVKHLEDAAEVLNLGENVCLNLNSGQLFSVPVKQQPSTASSLSKPSKEEEEKRNYYLNTGYAIRTLREEFPALFYKEPSFDIYRDDITFKDPLNTFVGIENYKSIFWGLRFHGRIFFKALWIDIISVWQPVDNMIMVRWTAHGVPRVPWESHGRFDGTSEYKLDKNGKIYEHQVHNIVPPRAPPKFHVLSVEDLIRSIGCPSTPRPTYFKTSSSSLREFVQQTNFEGIEHYVSSLLASVPQSDKE</sequence>
<evidence type="ECO:0000313" key="2">
    <source>
        <dbReference type="Proteomes" id="UP001161247"/>
    </source>
</evidence>
<evidence type="ECO:0000313" key="1">
    <source>
        <dbReference type="EMBL" id="CAI9102053.1"/>
    </source>
</evidence>
<dbReference type="PANTHER" id="PTHR31094:SF2">
    <property type="entry name" value="RIKEN CDNA 2310061I04 GENE"/>
    <property type="match status" value="1"/>
</dbReference>
<proteinExistence type="predicted"/>
<accession>A0AAV1D385</accession>
<protein>
    <submittedName>
        <fullName evidence="1">OLC1v1000246C1</fullName>
    </submittedName>
</protein>
<keyword evidence="2" id="KW-1185">Reference proteome</keyword>
<dbReference type="Proteomes" id="UP001161247">
    <property type="component" value="Chromosome 4"/>
</dbReference>
<dbReference type="InterPro" id="IPR018790">
    <property type="entry name" value="DUF2358"/>
</dbReference>